<gene>
    <name evidence="2" type="ORF">HPB51_012009</name>
</gene>
<evidence type="ECO:0000313" key="2">
    <source>
        <dbReference type="EMBL" id="KAH8040694.1"/>
    </source>
</evidence>
<feature type="region of interest" description="Disordered" evidence="1">
    <location>
        <begin position="201"/>
        <end position="233"/>
    </location>
</feature>
<feature type="compositionally biased region" description="Low complexity" evidence="1">
    <location>
        <begin position="1"/>
        <end position="10"/>
    </location>
</feature>
<feature type="region of interest" description="Disordered" evidence="1">
    <location>
        <begin position="1"/>
        <end position="49"/>
    </location>
</feature>
<evidence type="ECO:0000313" key="3">
    <source>
        <dbReference type="Proteomes" id="UP000821866"/>
    </source>
</evidence>
<reference evidence="2" key="2">
    <citation type="submission" date="2021-09" db="EMBL/GenBank/DDBJ databases">
        <authorList>
            <person name="Jia N."/>
            <person name="Wang J."/>
            <person name="Shi W."/>
            <person name="Du L."/>
            <person name="Sun Y."/>
            <person name="Zhan W."/>
            <person name="Jiang J."/>
            <person name="Wang Q."/>
            <person name="Zhang B."/>
            <person name="Ji P."/>
            <person name="Sakyi L.B."/>
            <person name="Cui X."/>
            <person name="Yuan T."/>
            <person name="Jiang B."/>
            <person name="Yang W."/>
            <person name="Lam T.T.-Y."/>
            <person name="Chang Q."/>
            <person name="Ding S."/>
            <person name="Wang X."/>
            <person name="Zhu J."/>
            <person name="Ruan X."/>
            <person name="Zhao L."/>
            <person name="Wei J."/>
            <person name="Que T."/>
            <person name="Du C."/>
            <person name="Cheng J."/>
            <person name="Dai P."/>
            <person name="Han X."/>
            <person name="Huang E."/>
            <person name="Gao Y."/>
            <person name="Liu J."/>
            <person name="Shao H."/>
            <person name="Ye R."/>
            <person name="Li L."/>
            <person name="Wei W."/>
            <person name="Wang X."/>
            <person name="Wang C."/>
            <person name="Huo Q."/>
            <person name="Li W."/>
            <person name="Guo W."/>
            <person name="Chen H."/>
            <person name="Chen S."/>
            <person name="Zhou L."/>
            <person name="Zhou L."/>
            <person name="Ni X."/>
            <person name="Tian J."/>
            <person name="Zhou Y."/>
            <person name="Sheng Y."/>
            <person name="Liu T."/>
            <person name="Pan Y."/>
            <person name="Xia L."/>
            <person name="Li J."/>
            <person name="Zhao F."/>
            <person name="Cao W."/>
        </authorList>
    </citation>
    <scope>NUCLEOTIDE SEQUENCE</scope>
    <source>
        <strain evidence="2">Rmic-2018</strain>
        <tissue evidence="2">Larvae</tissue>
    </source>
</reference>
<protein>
    <submittedName>
        <fullName evidence="2">Uncharacterized protein</fullName>
    </submittedName>
</protein>
<accession>A0A9J6F1J3</accession>
<organism evidence="2 3">
    <name type="scientific">Rhipicephalus microplus</name>
    <name type="common">Cattle tick</name>
    <name type="synonym">Boophilus microplus</name>
    <dbReference type="NCBI Taxonomy" id="6941"/>
    <lineage>
        <taxon>Eukaryota</taxon>
        <taxon>Metazoa</taxon>
        <taxon>Ecdysozoa</taxon>
        <taxon>Arthropoda</taxon>
        <taxon>Chelicerata</taxon>
        <taxon>Arachnida</taxon>
        <taxon>Acari</taxon>
        <taxon>Parasitiformes</taxon>
        <taxon>Ixodida</taxon>
        <taxon>Ixodoidea</taxon>
        <taxon>Ixodidae</taxon>
        <taxon>Rhipicephalinae</taxon>
        <taxon>Rhipicephalus</taxon>
        <taxon>Boophilus</taxon>
    </lineage>
</organism>
<reference evidence="2" key="1">
    <citation type="journal article" date="2020" name="Cell">
        <title>Large-Scale Comparative Analyses of Tick Genomes Elucidate Their Genetic Diversity and Vector Capacities.</title>
        <authorList>
            <consortium name="Tick Genome and Microbiome Consortium (TIGMIC)"/>
            <person name="Jia N."/>
            <person name="Wang J."/>
            <person name="Shi W."/>
            <person name="Du L."/>
            <person name="Sun Y."/>
            <person name="Zhan W."/>
            <person name="Jiang J.F."/>
            <person name="Wang Q."/>
            <person name="Zhang B."/>
            <person name="Ji P."/>
            <person name="Bell-Sakyi L."/>
            <person name="Cui X.M."/>
            <person name="Yuan T.T."/>
            <person name="Jiang B.G."/>
            <person name="Yang W.F."/>
            <person name="Lam T.T."/>
            <person name="Chang Q.C."/>
            <person name="Ding S.J."/>
            <person name="Wang X.J."/>
            <person name="Zhu J.G."/>
            <person name="Ruan X.D."/>
            <person name="Zhao L."/>
            <person name="Wei J.T."/>
            <person name="Ye R.Z."/>
            <person name="Que T.C."/>
            <person name="Du C.H."/>
            <person name="Zhou Y.H."/>
            <person name="Cheng J.X."/>
            <person name="Dai P.F."/>
            <person name="Guo W.B."/>
            <person name="Han X.H."/>
            <person name="Huang E.J."/>
            <person name="Li L.F."/>
            <person name="Wei W."/>
            <person name="Gao Y.C."/>
            <person name="Liu J.Z."/>
            <person name="Shao H.Z."/>
            <person name="Wang X."/>
            <person name="Wang C.C."/>
            <person name="Yang T.C."/>
            <person name="Huo Q.B."/>
            <person name="Li W."/>
            <person name="Chen H.Y."/>
            <person name="Chen S.E."/>
            <person name="Zhou L.G."/>
            <person name="Ni X.B."/>
            <person name="Tian J.H."/>
            <person name="Sheng Y."/>
            <person name="Liu T."/>
            <person name="Pan Y.S."/>
            <person name="Xia L.Y."/>
            <person name="Li J."/>
            <person name="Zhao F."/>
            <person name="Cao W.C."/>
        </authorList>
    </citation>
    <scope>NUCLEOTIDE SEQUENCE</scope>
    <source>
        <strain evidence="2">Rmic-2018</strain>
    </source>
</reference>
<feature type="region of interest" description="Disordered" evidence="1">
    <location>
        <begin position="257"/>
        <end position="299"/>
    </location>
</feature>
<dbReference type="AlphaFoldDB" id="A0A9J6F1J3"/>
<sequence>MYRTPPSSREPSPRRGEDTDANQEQRTSRRQQGLPPEYGLLKDKGRKTKAMTATAATMTTTASQPTMRAVLQASVAAATGAARQAVLSQELGSRGNNPALARERASVVVLASGARRRGGRNSAAHSGAPILRTTRGPKILIRIQPNLSARCEQPRSVFLAAPDAERLAADRARRRRWASRASSTRYRPVFVTPAAVSSSRSVTPSRFRGCSRAHSTSPVHAYGRGNKRNGRGEEGARLFAPEASVVSCVTATVDSAFVGDDGAPRRPRRARKGTGPANDARISGAHRLGLSGTDPIPLL</sequence>
<name>A0A9J6F1J3_RHIMP</name>
<comment type="caution">
    <text evidence="2">The sequence shown here is derived from an EMBL/GenBank/DDBJ whole genome shotgun (WGS) entry which is preliminary data.</text>
</comment>
<dbReference type="Proteomes" id="UP000821866">
    <property type="component" value="Chromosome 1"/>
</dbReference>
<keyword evidence="3" id="KW-1185">Reference proteome</keyword>
<dbReference type="EMBL" id="JABSTU010000001">
    <property type="protein sequence ID" value="KAH8040694.1"/>
    <property type="molecule type" value="Genomic_DNA"/>
</dbReference>
<evidence type="ECO:0000256" key="1">
    <source>
        <dbReference type="SAM" id="MobiDB-lite"/>
    </source>
</evidence>
<proteinExistence type="predicted"/>